<dbReference type="Proteomes" id="UP000824540">
    <property type="component" value="Unassembled WGS sequence"/>
</dbReference>
<dbReference type="AlphaFoldDB" id="A0A8T2MJV4"/>
<dbReference type="EMBL" id="JAFBMS010002464">
    <property type="protein sequence ID" value="KAG9328265.1"/>
    <property type="molecule type" value="Genomic_DNA"/>
</dbReference>
<reference evidence="2" key="1">
    <citation type="thesis" date="2021" institute="BYU ScholarsArchive" country="Provo, UT, USA">
        <title>Applications of and Algorithms for Genome Assembly and Genomic Analyses with an Emphasis on Marine Teleosts.</title>
        <authorList>
            <person name="Pickett B.D."/>
        </authorList>
    </citation>
    <scope>NUCLEOTIDE SEQUENCE</scope>
    <source>
        <strain evidence="2">HI-2016</strain>
    </source>
</reference>
<organism evidence="2 3">
    <name type="scientific">Albula glossodonta</name>
    <name type="common">roundjaw bonefish</name>
    <dbReference type="NCBI Taxonomy" id="121402"/>
    <lineage>
        <taxon>Eukaryota</taxon>
        <taxon>Metazoa</taxon>
        <taxon>Chordata</taxon>
        <taxon>Craniata</taxon>
        <taxon>Vertebrata</taxon>
        <taxon>Euteleostomi</taxon>
        <taxon>Actinopterygii</taxon>
        <taxon>Neopterygii</taxon>
        <taxon>Teleostei</taxon>
        <taxon>Albuliformes</taxon>
        <taxon>Albulidae</taxon>
        <taxon>Albula</taxon>
    </lineage>
</organism>
<evidence type="ECO:0000313" key="3">
    <source>
        <dbReference type="Proteomes" id="UP000824540"/>
    </source>
</evidence>
<feature type="region of interest" description="Disordered" evidence="1">
    <location>
        <begin position="1"/>
        <end position="28"/>
    </location>
</feature>
<evidence type="ECO:0000256" key="1">
    <source>
        <dbReference type="SAM" id="MobiDB-lite"/>
    </source>
</evidence>
<keyword evidence="3" id="KW-1185">Reference proteome</keyword>
<name>A0A8T2MJV4_9TELE</name>
<evidence type="ECO:0000313" key="2">
    <source>
        <dbReference type="EMBL" id="KAG9328265.1"/>
    </source>
</evidence>
<comment type="caution">
    <text evidence="2">The sequence shown here is derived from an EMBL/GenBank/DDBJ whole genome shotgun (WGS) entry which is preliminary data.</text>
</comment>
<proteinExistence type="predicted"/>
<gene>
    <name evidence="2" type="ORF">JZ751_015475</name>
</gene>
<protein>
    <submittedName>
        <fullName evidence="2">Uncharacterized protein</fullName>
    </submittedName>
</protein>
<sequence length="66" mass="7430">MPRGNFKSGRDDLSTNGPRKSMEVITRQRSRRTHCNDWLTGLTMRSPLLILSLLANELTEDGVETG</sequence>
<accession>A0A8T2MJV4</accession>